<comment type="caution">
    <text evidence="2">The sequence shown here is derived from an EMBL/GenBank/DDBJ whole genome shotgun (WGS) entry which is preliminary data.</text>
</comment>
<evidence type="ECO:0000313" key="3">
    <source>
        <dbReference type="Proteomes" id="UP000708208"/>
    </source>
</evidence>
<keyword evidence="3" id="KW-1185">Reference proteome</keyword>
<evidence type="ECO:0000256" key="1">
    <source>
        <dbReference type="SAM" id="SignalP"/>
    </source>
</evidence>
<evidence type="ECO:0000313" key="2">
    <source>
        <dbReference type="EMBL" id="CAG7720515.1"/>
    </source>
</evidence>
<gene>
    <name evidence="2" type="ORF">AFUS01_LOCUS9788</name>
</gene>
<dbReference type="AlphaFoldDB" id="A0A8J2JN08"/>
<dbReference type="Proteomes" id="UP000708208">
    <property type="component" value="Unassembled WGS sequence"/>
</dbReference>
<reference evidence="2" key="1">
    <citation type="submission" date="2021-06" db="EMBL/GenBank/DDBJ databases">
        <authorList>
            <person name="Hodson N. C."/>
            <person name="Mongue J. A."/>
            <person name="Jaron S. K."/>
        </authorList>
    </citation>
    <scope>NUCLEOTIDE SEQUENCE</scope>
</reference>
<proteinExistence type="predicted"/>
<keyword evidence="1" id="KW-0732">Signal</keyword>
<feature type="chain" id="PRO_5035225753" evidence="1">
    <location>
        <begin position="27"/>
        <end position="293"/>
    </location>
</feature>
<dbReference type="EMBL" id="CAJVCH010071328">
    <property type="protein sequence ID" value="CAG7720515.1"/>
    <property type="molecule type" value="Genomic_DNA"/>
</dbReference>
<organism evidence="2 3">
    <name type="scientific">Allacma fusca</name>
    <dbReference type="NCBI Taxonomy" id="39272"/>
    <lineage>
        <taxon>Eukaryota</taxon>
        <taxon>Metazoa</taxon>
        <taxon>Ecdysozoa</taxon>
        <taxon>Arthropoda</taxon>
        <taxon>Hexapoda</taxon>
        <taxon>Collembola</taxon>
        <taxon>Symphypleona</taxon>
        <taxon>Sminthuridae</taxon>
        <taxon>Allacma</taxon>
    </lineage>
</organism>
<name>A0A8J2JN08_9HEXA</name>
<accession>A0A8J2JN08</accession>
<sequence>MKLLKMASRTIFLIVSVIILHKHTAAIESGRTNAVSKGQDGRAIRVYVSGNNSSYFSNRNPKTTATLRSLQPQRMESDNWNDMKITIKYLARSLKSLQQAMTSRVAKTHEMIANLEEDVKSLKVSKFDQFRTFALDEEKIECLTGNADRTNMNNSLSMYFTSRNETLDKEISQLYKTYDATRLCLSQDEALHWLQKLILKAGLSNAPVAIFHSQTGVEEPKEEVNGSDSWVNGCKNLERLDRNSSVVYVYNNSCVRLYTEQDCHGESFLFTGNDGAGFPFVGSLKYYDKKGRN</sequence>
<feature type="signal peptide" evidence="1">
    <location>
        <begin position="1"/>
        <end position="26"/>
    </location>
</feature>
<protein>
    <submittedName>
        <fullName evidence="2">Uncharacterized protein</fullName>
    </submittedName>
</protein>